<feature type="binding site" evidence="3">
    <location>
        <position position="83"/>
    </location>
    <ligand>
        <name>Zn(2+)</name>
        <dbReference type="ChEBI" id="CHEBI:29105"/>
        <label>1</label>
        <note>catalytic</note>
    </ligand>
</feature>
<feature type="binding site" evidence="2">
    <location>
        <begin position="210"/>
        <end position="212"/>
    </location>
    <ligand>
        <name>dihydroxyacetone phosphate</name>
        <dbReference type="ChEBI" id="CHEBI:57642"/>
    </ligand>
</feature>
<feature type="binding site" evidence="3">
    <location>
        <position position="104"/>
    </location>
    <ligand>
        <name>Zn(2+)</name>
        <dbReference type="ChEBI" id="CHEBI:29105"/>
        <label>2</label>
    </ligand>
</feature>
<dbReference type="CDD" id="cd00947">
    <property type="entry name" value="TBP_aldolase_IIB"/>
    <property type="match status" value="1"/>
</dbReference>
<dbReference type="InterPro" id="IPR050246">
    <property type="entry name" value="Class_II_FBP_aldolase"/>
</dbReference>
<comment type="caution">
    <text evidence="4">The sequence shown here is derived from an EMBL/GenBank/DDBJ whole genome shotgun (WGS) entry which is preliminary data.</text>
</comment>
<dbReference type="Proteomes" id="UP000029462">
    <property type="component" value="Unassembled WGS sequence"/>
</dbReference>
<keyword evidence="3" id="KW-0862">Zinc</keyword>
<dbReference type="NCBIfam" id="NF005284">
    <property type="entry name" value="PRK06801.1"/>
    <property type="match status" value="1"/>
</dbReference>
<evidence type="ECO:0000256" key="3">
    <source>
        <dbReference type="PIRSR" id="PIRSR001359-3"/>
    </source>
</evidence>
<feature type="binding site" evidence="3">
    <location>
        <position position="209"/>
    </location>
    <ligand>
        <name>Zn(2+)</name>
        <dbReference type="ChEBI" id="CHEBI:29105"/>
        <label>1</label>
        <note>catalytic</note>
    </ligand>
</feature>
<accession>A0A090UWP3</accession>
<dbReference type="OrthoDB" id="9803995at2"/>
<proteinExistence type="predicted"/>
<dbReference type="Gene3D" id="3.20.20.70">
    <property type="entry name" value="Aldolase class I"/>
    <property type="match status" value="1"/>
</dbReference>
<dbReference type="NCBIfam" id="TIGR00167">
    <property type="entry name" value="cbbA"/>
    <property type="match status" value="1"/>
</dbReference>
<dbReference type="PANTHER" id="PTHR30304">
    <property type="entry name" value="D-TAGATOSE-1,6-BISPHOSPHATE ALDOLASE"/>
    <property type="match status" value="1"/>
</dbReference>
<feature type="binding site" evidence="2">
    <location>
        <position position="182"/>
    </location>
    <ligand>
        <name>dihydroxyacetone phosphate</name>
        <dbReference type="ChEBI" id="CHEBI:57642"/>
    </ligand>
</feature>
<evidence type="ECO:0008006" key="6">
    <source>
        <dbReference type="Google" id="ProtNLM"/>
    </source>
</evidence>
<dbReference type="InterPro" id="IPR013785">
    <property type="entry name" value="Aldolase_TIM"/>
</dbReference>
<feature type="binding site" evidence="3">
    <location>
        <position position="134"/>
    </location>
    <ligand>
        <name>Zn(2+)</name>
        <dbReference type="ChEBI" id="CHEBI:29105"/>
        <label>2</label>
    </ligand>
</feature>
<evidence type="ECO:0000313" key="5">
    <source>
        <dbReference type="Proteomes" id="UP000029462"/>
    </source>
</evidence>
<feature type="binding site" evidence="2">
    <location>
        <begin position="231"/>
        <end position="234"/>
    </location>
    <ligand>
        <name>dihydroxyacetone phosphate</name>
        <dbReference type="ChEBI" id="CHEBI:57642"/>
    </ligand>
</feature>
<dbReference type="PIRSF" id="PIRSF001359">
    <property type="entry name" value="F_bP_aldolase_II"/>
    <property type="match status" value="1"/>
</dbReference>
<feature type="binding site" evidence="3">
    <location>
        <position position="181"/>
    </location>
    <ligand>
        <name>Zn(2+)</name>
        <dbReference type="ChEBI" id="CHEBI:29105"/>
        <label>1</label>
        <note>catalytic</note>
    </ligand>
</feature>
<comment type="cofactor">
    <cofactor evidence="3">
        <name>Zn(2+)</name>
        <dbReference type="ChEBI" id="CHEBI:29105"/>
    </cofactor>
    <text evidence="3">Binds 2 Zn(2+) ions per subunit. One is catalytic and the other provides a structural contribution.</text>
</comment>
<feature type="active site" description="Proton donor" evidence="1">
    <location>
        <position position="82"/>
    </location>
</feature>
<evidence type="ECO:0000313" key="4">
    <source>
        <dbReference type="EMBL" id="GAL56990.1"/>
    </source>
</evidence>
<dbReference type="STRING" id="1115515.EV102420_03_00550"/>
<dbReference type="EMBL" id="BBMZ01000003">
    <property type="protein sequence ID" value="GAL56990.1"/>
    <property type="molecule type" value="Genomic_DNA"/>
</dbReference>
<dbReference type="GO" id="GO:0005975">
    <property type="term" value="P:carbohydrate metabolic process"/>
    <property type="evidence" value="ECO:0007669"/>
    <property type="project" value="InterPro"/>
</dbReference>
<name>A0A090UWP3_PSEVU</name>
<dbReference type="InterPro" id="IPR000771">
    <property type="entry name" value="FBA_II"/>
</dbReference>
<dbReference type="SUPFAM" id="SSF51569">
    <property type="entry name" value="Aldolase"/>
    <property type="match status" value="1"/>
</dbReference>
<dbReference type="AlphaFoldDB" id="A0A090UWP3"/>
<evidence type="ECO:0000256" key="2">
    <source>
        <dbReference type="PIRSR" id="PIRSR001359-2"/>
    </source>
</evidence>
<dbReference type="PANTHER" id="PTHR30304:SF0">
    <property type="entry name" value="D-TAGATOSE-1,6-BISPHOSPHATE ALDOLASE SUBUNIT GATY-RELATED"/>
    <property type="match status" value="1"/>
</dbReference>
<dbReference type="GO" id="GO:0009025">
    <property type="term" value="F:tagatose-bisphosphate aldolase activity"/>
    <property type="evidence" value="ECO:0007669"/>
    <property type="project" value="TreeGrafter"/>
</dbReference>
<dbReference type="PROSITE" id="PS00806">
    <property type="entry name" value="ALDOLASE_CLASS_II_2"/>
    <property type="match status" value="1"/>
</dbReference>
<dbReference type="GO" id="GO:0008270">
    <property type="term" value="F:zinc ion binding"/>
    <property type="evidence" value="ECO:0007669"/>
    <property type="project" value="InterPro"/>
</dbReference>
<dbReference type="eggNOG" id="COG0191">
    <property type="taxonomic scope" value="Bacteria"/>
</dbReference>
<protein>
    <recommendedName>
        <fullName evidence="6">Ketose-bisphosphate aldolase</fullName>
    </recommendedName>
</protein>
<dbReference type="RefSeq" id="WP_042388785.1">
    <property type="nucleotide sequence ID" value="NZ_BBMZ01000003.1"/>
</dbReference>
<dbReference type="Pfam" id="PF01116">
    <property type="entry name" value="F_bP_aldolase"/>
    <property type="match status" value="1"/>
</dbReference>
<organism evidence="4 5">
    <name type="scientific">Pseudescherichia vulneris NBRC 102420</name>
    <dbReference type="NCBI Taxonomy" id="1115515"/>
    <lineage>
        <taxon>Bacteria</taxon>
        <taxon>Pseudomonadati</taxon>
        <taxon>Pseudomonadota</taxon>
        <taxon>Gammaproteobacteria</taxon>
        <taxon>Enterobacterales</taxon>
        <taxon>Enterobacteriaceae</taxon>
        <taxon>Pseudescherichia</taxon>
    </lineage>
</organism>
<reference evidence="4 5" key="1">
    <citation type="submission" date="2014-09" db="EMBL/GenBank/DDBJ databases">
        <title>Whole genome shotgun sequence of Escherichia vulneris NBRC 102420.</title>
        <authorList>
            <person name="Yoshida Y."/>
            <person name="Hosoyama A."/>
            <person name="Tsuchikane K."/>
            <person name="Ohji S."/>
            <person name="Ichikawa N."/>
            <person name="Kimura A."/>
            <person name="Yamazoe A."/>
            <person name="Ezaki T."/>
            <person name="Fujita N."/>
        </authorList>
    </citation>
    <scope>NUCLEOTIDE SEQUENCE [LARGE SCALE GENOMIC DNA]</scope>
    <source>
        <strain evidence="4 5">NBRC 102420</strain>
    </source>
</reference>
<evidence type="ECO:0000256" key="1">
    <source>
        <dbReference type="PIRSR" id="PIRSR001359-1"/>
    </source>
</evidence>
<keyword evidence="3" id="KW-0479">Metal-binding</keyword>
<sequence>MPLISLAEGLKHARVHQYALGAFNVLDTHFLRALFAAAKQQRSPFIINIAEVHFKYLSLDTLVEAVKYEAARHDIPVVLNLDHGLHFEAVVQALRLGFTSVMFDGSTLDYEENVRQTREVVKMCHAVGVSVEGELGAVGGDEGGALYGHADEAFFTDPEKARDFVDRTGIDALAVAIGNAHGKYKGEPKLDFTRLEAIRQQTALPLVLHGGSGISDADFRRAISLGIHKINFYTGMSQAALAAVDKSMAARDQIYDEFAELMLSIEQAITDIVAEQMRIFGSEGKI</sequence>
<keyword evidence="5" id="KW-1185">Reference proteome</keyword>
<gene>
    <name evidence="4" type="primary">ydjI</name>
    <name evidence="4" type="ORF">EV102420_03_00550</name>
</gene>
<dbReference type="GO" id="GO:0005829">
    <property type="term" value="C:cytosol"/>
    <property type="evidence" value="ECO:0007669"/>
    <property type="project" value="TreeGrafter"/>
</dbReference>